<sequence length="461" mass="51139">MASSGARPERTYHQDYIARIRYQNTLPPPPNPPKLLDIPGTGLAGGQYTSAAFASRLARDQPLNIEADAELGMPIDLIGLPGVFDGDERAIMARDPAPPVHPHDRALLKPLAALGKPTSMTAGVSFLRRTEYISSTQGPTRFESSTSKDLLRVRNDPKRKRKPNVGKDDPINILRSLVKGFDIAYPHDAYTGPDSETNIRGAEITDADLKAWSNPKHPTKPDVTLVDSYPVLPDLDALPGTGSYIITKFSTNPAANTENTYDPRLDVAILRPTNADMSKYEEKMAAYEADPTLPKPLQEYEFEFFLNAAEESVRGIKRKFDVNDPEHDDENLYDYEDGEGRKGFKYARLRPYETYQQAGDADDAYGDTVALALHDPELDVAPVDGAQKRLKKGAYYYPIQQRTHLRPKRKGPGALSQVEQEGEQIDALHVTIRDADEDETARRLAARAKLDNSVQQVEAQA</sequence>
<gene>
    <name evidence="1" type="ORF">M8818_007658</name>
</gene>
<reference evidence="1" key="1">
    <citation type="submission" date="2024-02" db="EMBL/GenBank/DDBJ databases">
        <title>Metagenome Assembled Genome of Zalaria obscura JY119.</title>
        <authorList>
            <person name="Vighnesh L."/>
            <person name="Jagadeeshwari U."/>
            <person name="Venkata Ramana C."/>
            <person name="Sasikala C."/>
        </authorList>
    </citation>
    <scope>NUCLEOTIDE SEQUENCE</scope>
    <source>
        <strain evidence="1">JY119</strain>
    </source>
</reference>
<evidence type="ECO:0000313" key="1">
    <source>
        <dbReference type="EMBL" id="KAK8192490.1"/>
    </source>
</evidence>
<evidence type="ECO:0000313" key="2">
    <source>
        <dbReference type="Proteomes" id="UP001320706"/>
    </source>
</evidence>
<proteinExistence type="predicted"/>
<comment type="caution">
    <text evidence="1">The sequence shown here is derived from an EMBL/GenBank/DDBJ whole genome shotgun (WGS) entry which is preliminary data.</text>
</comment>
<dbReference type="EMBL" id="JAMKPW020000044">
    <property type="protein sequence ID" value="KAK8192490.1"/>
    <property type="molecule type" value="Genomic_DNA"/>
</dbReference>
<name>A0ACC3S3Q9_9PEZI</name>
<dbReference type="Proteomes" id="UP001320706">
    <property type="component" value="Unassembled WGS sequence"/>
</dbReference>
<keyword evidence="2" id="KW-1185">Reference proteome</keyword>
<organism evidence="1 2">
    <name type="scientific">Zalaria obscura</name>
    <dbReference type="NCBI Taxonomy" id="2024903"/>
    <lineage>
        <taxon>Eukaryota</taxon>
        <taxon>Fungi</taxon>
        <taxon>Dikarya</taxon>
        <taxon>Ascomycota</taxon>
        <taxon>Pezizomycotina</taxon>
        <taxon>Dothideomycetes</taxon>
        <taxon>Dothideomycetidae</taxon>
        <taxon>Dothideales</taxon>
        <taxon>Zalariaceae</taxon>
        <taxon>Zalaria</taxon>
    </lineage>
</organism>
<accession>A0ACC3S3Q9</accession>
<protein>
    <submittedName>
        <fullName evidence="1">Uncharacterized protein</fullName>
    </submittedName>
</protein>